<reference evidence="4 5" key="1">
    <citation type="submission" date="2011-05" db="EMBL/GenBank/DDBJ databases">
        <title>Complete sequence of chromosome 2 of Sphingobium chlorophenolicum L-1.</title>
        <authorList>
            <consortium name="US DOE Joint Genome Institute"/>
            <person name="Lucas S."/>
            <person name="Han J."/>
            <person name="Lapidus A."/>
            <person name="Cheng J.-F."/>
            <person name="Goodwin L."/>
            <person name="Pitluck S."/>
            <person name="Peters L."/>
            <person name="Daligault H."/>
            <person name="Han C."/>
            <person name="Tapia R."/>
            <person name="Land M."/>
            <person name="Hauser L."/>
            <person name="Kyrpides N."/>
            <person name="Ivanova N."/>
            <person name="Pagani I."/>
            <person name="Turner P."/>
            <person name="Copley S."/>
            <person name="Woyke T."/>
        </authorList>
    </citation>
    <scope>NUCLEOTIDE SEQUENCE [LARGE SCALE GENOMIC DNA]</scope>
    <source>
        <strain evidence="4 5">L-1</strain>
    </source>
</reference>
<evidence type="ECO:0000256" key="3">
    <source>
        <dbReference type="ARBA" id="ARBA00051383"/>
    </source>
</evidence>
<dbReference type="Pfam" id="PF13561">
    <property type="entry name" value="adh_short_C2"/>
    <property type="match status" value="1"/>
</dbReference>
<dbReference type="PRINTS" id="PR00081">
    <property type="entry name" value="GDHRDH"/>
</dbReference>
<evidence type="ECO:0000256" key="1">
    <source>
        <dbReference type="ARBA" id="ARBA00006484"/>
    </source>
</evidence>
<dbReference type="PANTHER" id="PTHR24321:SF8">
    <property type="entry name" value="ESTRADIOL 17-BETA-DEHYDROGENASE 8-RELATED"/>
    <property type="match status" value="1"/>
</dbReference>
<dbReference type="AlphaFoldDB" id="F6F3S8"/>
<dbReference type="GO" id="GO:0018502">
    <property type="term" value="F:2,5-dichloro-2,5-cyclohexadiene-1,4-diol dehydrogenase activity"/>
    <property type="evidence" value="ECO:0007669"/>
    <property type="project" value="RHEA"/>
</dbReference>
<comment type="catalytic activity">
    <reaction evidence="3">
        <text>2,5-dichlorocyclohexa-2,5-dien-1,4-diol + NAD(+) = 2,5-dichlorohydroquinone + NADH + H(+)</text>
        <dbReference type="Rhea" id="RHEA:15741"/>
        <dbReference type="ChEBI" id="CHEBI:15378"/>
        <dbReference type="ChEBI" id="CHEBI:27545"/>
        <dbReference type="ChEBI" id="CHEBI:28975"/>
        <dbReference type="ChEBI" id="CHEBI:57540"/>
        <dbReference type="ChEBI" id="CHEBI:57945"/>
    </reaction>
</comment>
<dbReference type="HOGENOM" id="CLU_010194_1_0_5"/>
<dbReference type="PANTHER" id="PTHR24321">
    <property type="entry name" value="DEHYDROGENASES, SHORT CHAIN"/>
    <property type="match status" value="1"/>
</dbReference>
<dbReference type="SUPFAM" id="SSF51735">
    <property type="entry name" value="NAD(P)-binding Rossmann-fold domains"/>
    <property type="match status" value="1"/>
</dbReference>
<dbReference type="EMBL" id="CP002799">
    <property type="protein sequence ID" value="AEG51090.1"/>
    <property type="molecule type" value="Genomic_DNA"/>
</dbReference>
<dbReference type="PRINTS" id="PR00080">
    <property type="entry name" value="SDRFAMILY"/>
</dbReference>
<name>F6F3S8_SPHCR</name>
<dbReference type="InterPro" id="IPR036291">
    <property type="entry name" value="NAD(P)-bd_dom_sf"/>
</dbReference>
<dbReference type="EC" id="1.1.1.100" evidence="4"/>
<dbReference type="PROSITE" id="PS00061">
    <property type="entry name" value="ADH_SHORT"/>
    <property type="match status" value="1"/>
</dbReference>
<gene>
    <name evidence="4" type="ORF">Sphch_3499</name>
</gene>
<keyword evidence="2 4" id="KW-0560">Oxidoreductase</keyword>
<comment type="similarity">
    <text evidence="1">Belongs to the short-chain dehydrogenases/reductases (SDR) family.</text>
</comment>
<dbReference type="InterPro" id="IPR002347">
    <property type="entry name" value="SDR_fam"/>
</dbReference>
<dbReference type="FunFam" id="3.40.50.720:FF:000084">
    <property type="entry name" value="Short-chain dehydrogenase reductase"/>
    <property type="match status" value="1"/>
</dbReference>
<dbReference type="GO" id="GO:0004316">
    <property type="term" value="F:3-oxoacyl-[acyl-carrier-protein] reductase (NADPH) activity"/>
    <property type="evidence" value="ECO:0007669"/>
    <property type="project" value="UniProtKB-EC"/>
</dbReference>
<evidence type="ECO:0000256" key="2">
    <source>
        <dbReference type="ARBA" id="ARBA00023002"/>
    </source>
</evidence>
<organism evidence="4 5">
    <name type="scientific">Sphingobium chlorophenolicum L-1</name>
    <dbReference type="NCBI Taxonomy" id="690566"/>
    <lineage>
        <taxon>Bacteria</taxon>
        <taxon>Pseudomonadati</taxon>
        <taxon>Pseudomonadota</taxon>
        <taxon>Alphaproteobacteria</taxon>
        <taxon>Sphingomonadales</taxon>
        <taxon>Sphingomonadaceae</taxon>
        <taxon>Sphingobium</taxon>
    </lineage>
</organism>
<evidence type="ECO:0000313" key="5">
    <source>
        <dbReference type="Proteomes" id="UP000007150"/>
    </source>
</evidence>
<dbReference type="NCBIfam" id="NF005559">
    <property type="entry name" value="PRK07231.1"/>
    <property type="match status" value="1"/>
</dbReference>
<dbReference type="RefSeq" id="WP_013849320.1">
    <property type="nucleotide sequence ID" value="NC_015594.1"/>
</dbReference>
<sequence>MGRLNGRVAIVTGAAQGMGEATARLFLEEGARVLLTDIDQERGAALAAALGGEAAFRTLDVADADDWARAVQIAAELFGGVDILVNNAGYYKPLSLLDSHSEEFGRHVEINDKGTFLGMQAVVAPMRAAGRGAVVNIASVAGLRGGPGMFSYGAAKWAVRGMTRSAAHDLAPFHIRVNAVLPGPIDTQMINTGNDPALNAAITERTLLKRMGQPREVAMATLFLASDEASYVTGTEIIVDGGYSA</sequence>
<dbReference type="STRING" id="690566.Sphch_3499"/>
<accession>F6F3S8</accession>
<keyword evidence="5" id="KW-1185">Reference proteome</keyword>
<proteinExistence type="inferred from homology"/>
<evidence type="ECO:0000313" key="4">
    <source>
        <dbReference type="EMBL" id="AEG51090.1"/>
    </source>
</evidence>
<protein>
    <submittedName>
        <fullName evidence="4">3-oxoacyl-(Acyl-carrier-protein) reductase</fullName>
        <ecNumber evidence="4">1.1.1.100</ecNumber>
    </submittedName>
</protein>
<dbReference type="InterPro" id="IPR020904">
    <property type="entry name" value="Sc_DH/Rdtase_CS"/>
</dbReference>
<dbReference type="KEGG" id="sch:Sphch_3499"/>
<dbReference type="Gene3D" id="3.40.50.720">
    <property type="entry name" value="NAD(P)-binding Rossmann-like Domain"/>
    <property type="match status" value="1"/>
</dbReference>
<dbReference type="Proteomes" id="UP000007150">
    <property type="component" value="Chromosome 2"/>
</dbReference>